<gene>
    <name evidence="1" type="ordered locus">MCON_1352</name>
</gene>
<sequence length="71" mass="8121">MHPNLQNWDEVRAYHGAEGRSKTIKRGLFGVHTTTGNMRCSAKHNQSQEDIEVSKMFDKVYILAEAKTKTE</sequence>
<dbReference type="HOGENOM" id="CLU_2730348_0_0_2"/>
<dbReference type="Proteomes" id="UP000007807">
    <property type="component" value="Chromosome"/>
</dbReference>
<dbReference type="InParanoid" id="F4C0M4"/>
<dbReference type="EMBL" id="CP002565">
    <property type="protein sequence ID" value="AEB68035.1"/>
    <property type="molecule type" value="Genomic_DNA"/>
</dbReference>
<dbReference type="KEGG" id="mcj:MCON_1352"/>
<evidence type="ECO:0000313" key="1">
    <source>
        <dbReference type="EMBL" id="AEB68035.1"/>
    </source>
</evidence>
<accession>F4C0M4</accession>
<keyword evidence="2" id="KW-1185">Reference proteome</keyword>
<name>F4C0M4_METSG</name>
<proteinExistence type="predicted"/>
<reference evidence="1 2" key="1">
    <citation type="journal article" date="2011" name="J. Bacteriol.">
        <title>Complete genome sequence of Methanosaeta concilii, a specialist in aceticlastic methanogenesis.</title>
        <authorList>
            <person name="Barber R.D."/>
            <person name="Zhang L."/>
            <person name="Harnack M."/>
            <person name="Olson M.V."/>
            <person name="Kaul R."/>
            <person name="Ingram-Smith C."/>
            <person name="Smith K.S."/>
        </authorList>
    </citation>
    <scope>NUCLEOTIDE SEQUENCE [LARGE SCALE GENOMIC DNA]</scope>
    <source>
        <strain evidence="2">ATCC 5969 / DSM 3671 / JCM 10134 / NBRC 103675 / OCM 69 / GP-6</strain>
    </source>
</reference>
<organism evidence="1 2">
    <name type="scientific">Methanothrix soehngenii (strain ATCC 5969 / DSM 3671 / JCM 10134 / NBRC 103675 / OCM 69 / GP-6)</name>
    <name type="common">Methanosaeta concilii</name>
    <dbReference type="NCBI Taxonomy" id="990316"/>
    <lineage>
        <taxon>Archaea</taxon>
        <taxon>Methanobacteriati</taxon>
        <taxon>Methanobacteriota</taxon>
        <taxon>Stenosarchaea group</taxon>
        <taxon>Methanomicrobia</taxon>
        <taxon>Methanotrichales</taxon>
        <taxon>Methanotrichaceae</taxon>
        <taxon>Methanothrix</taxon>
    </lineage>
</organism>
<dbReference type="AlphaFoldDB" id="F4C0M4"/>
<protein>
    <submittedName>
        <fullName evidence="1">Uncharacterized protein</fullName>
    </submittedName>
</protein>
<evidence type="ECO:0000313" key="2">
    <source>
        <dbReference type="Proteomes" id="UP000007807"/>
    </source>
</evidence>